<dbReference type="AlphaFoldDB" id="A0A256GVA9"/>
<gene>
    <name evidence="1" type="ORF">CES86_1340</name>
</gene>
<evidence type="ECO:0000313" key="2">
    <source>
        <dbReference type="Proteomes" id="UP000216363"/>
    </source>
</evidence>
<reference evidence="1 2" key="1">
    <citation type="submission" date="2017-07" db="EMBL/GenBank/DDBJ databases">
        <title>Draft genome of Ochrobactrum lupini type strain LUP21.</title>
        <authorList>
            <person name="Krzyzanowska D.M."/>
            <person name="Jafra S."/>
        </authorList>
    </citation>
    <scope>NUCLEOTIDE SEQUENCE [LARGE SCALE GENOMIC DNA]</scope>
    <source>
        <strain evidence="1 2">LUP21</strain>
    </source>
</reference>
<protein>
    <submittedName>
        <fullName evidence="1">TadE family protein</fullName>
    </submittedName>
</protein>
<dbReference type="Proteomes" id="UP000216363">
    <property type="component" value="Unassembled WGS sequence"/>
</dbReference>
<evidence type="ECO:0000313" key="1">
    <source>
        <dbReference type="EMBL" id="OYR31134.1"/>
    </source>
</evidence>
<name>A0A256GVA9_9HYPH</name>
<proteinExistence type="predicted"/>
<organism evidence="1 2">
    <name type="scientific">Brucella lupini</name>
    <dbReference type="NCBI Taxonomy" id="255457"/>
    <lineage>
        <taxon>Bacteria</taxon>
        <taxon>Pseudomonadati</taxon>
        <taxon>Pseudomonadota</taxon>
        <taxon>Alphaproteobacteria</taxon>
        <taxon>Hyphomicrobiales</taxon>
        <taxon>Brucellaceae</taxon>
        <taxon>Brucella/Ochrobactrum group</taxon>
        <taxon>Brucella</taxon>
    </lineage>
</organism>
<dbReference type="EMBL" id="NNRN01000041">
    <property type="protein sequence ID" value="OYR31134.1"/>
    <property type="molecule type" value="Genomic_DNA"/>
</dbReference>
<sequence>MLFDGRANGLPYYGAKKVFIHIGQVFKPASKNTFIVIFQAK</sequence>
<accession>A0A256GVA9</accession>
<comment type="caution">
    <text evidence="1">The sequence shown here is derived from an EMBL/GenBank/DDBJ whole genome shotgun (WGS) entry which is preliminary data.</text>
</comment>